<accession>A0A0E9R8Y7</accession>
<sequence>MPRSGSLSPSTSSVPLCCKETCSQHTP</sequence>
<evidence type="ECO:0000313" key="1">
    <source>
        <dbReference type="EMBL" id="JAH25227.1"/>
    </source>
</evidence>
<proteinExistence type="predicted"/>
<organism evidence="1">
    <name type="scientific">Anguilla anguilla</name>
    <name type="common">European freshwater eel</name>
    <name type="synonym">Muraena anguilla</name>
    <dbReference type="NCBI Taxonomy" id="7936"/>
    <lineage>
        <taxon>Eukaryota</taxon>
        <taxon>Metazoa</taxon>
        <taxon>Chordata</taxon>
        <taxon>Craniata</taxon>
        <taxon>Vertebrata</taxon>
        <taxon>Euteleostomi</taxon>
        <taxon>Actinopterygii</taxon>
        <taxon>Neopterygii</taxon>
        <taxon>Teleostei</taxon>
        <taxon>Anguilliformes</taxon>
        <taxon>Anguillidae</taxon>
        <taxon>Anguilla</taxon>
    </lineage>
</organism>
<dbReference type="EMBL" id="GBXM01083350">
    <property type="protein sequence ID" value="JAH25227.1"/>
    <property type="molecule type" value="Transcribed_RNA"/>
</dbReference>
<reference evidence="1" key="2">
    <citation type="journal article" date="2015" name="Fish Shellfish Immunol.">
        <title>Early steps in the European eel (Anguilla anguilla)-Vibrio vulnificus interaction in the gills: Role of the RtxA13 toxin.</title>
        <authorList>
            <person name="Callol A."/>
            <person name="Pajuelo D."/>
            <person name="Ebbesson L."/>
            <person name="Teles M."/>
            <person name="MacKenzie S."/>
            <person name="Amaro C."/>
        </authorList>
    </citation>
    <scope>NUCLEOTIDE SEQUENCE</scope>
</reference>
<name>A0A0E9R8Y7_ANGAN</name>
<protein>
    <submittedName>
        <fullName evidence="1">Uncharacterized protein</fullName>
    </submittedName>
</protein>
<dbReference type="AlphaFoldDB" id="A0A0E9R8Y7"/>
<reference evidence="1" key="1">
    <citation type="submission" date="2014-11" db="EMBL/GenBank/DDBJ databases">
        <authorList>
            <person name="Amaro Gonzalez C."/>
        </authorList>
    </citation>
    <scope>NUCLEOTIDE SEQUENCE</scope>
</reference>